<dbReference type="EMBL" id="CAUOFW020005514">
    <property type="protein sequence ID" value="CAK9170523.1"/>
    <property type="molecule type" value="Genomic_DNA"/>
</dbReference>
<dbReference type="InterPro" id="IPR015943">
    <property type="entry name" value="WD40/YVTN_repeat-like_dom_sf"/>
</dbReference>
<dbReference type="InterPro" id="IPR042627">
    <property type="entry name" value="FBXW2"/>
</dbReference>
<feature type="domain" description="F-box" evidence="3">
    <location>
        <begin position="15"/>
        <end position="65"/>
    </location>
</feature>
<evidence type="ECO:0000259" key="3">
    <source>
        <dbReference type="PROSITE" id="PS50181"/>
    </source>
</evidence>
<evidence type="ECO:0000313" key="5">
    <source>
        <dbReference type="Proteomes" id="UP001642360"/>
    </source>
</evidence>
<gene>
    <name evidence="4" type="ORF">ILEXP_LOCUS40021</name>
</gene>
<dbReference type="InterPro" id="IPR001680">
    <property type="entry name" value="WD40_rpt"/>
</dbReference>
<dbReference type="Proteomes" id="UP001642360">
    <property type="component" value="Unassembled WGS sequence"/>
</dbReference>
<keyword evidence="2" id="KW-0677">Repeat</keyword>
<proteinExistence type="predicted"/>
<dbReference type="Pfam" id="PF00646">
    <property type="entry name" value="F-box"/>
    <property type="match status" value="1"/>
</dbReference>
<dbReference type="PANTHER" id="PTHR44436">
    <property type="entry name" value="F-BOX/WD REPEAT-CONTAINING PROTEIN 2"/>
    <property type="match status" value="1"/>
</dbReference>
<dbReference type="AlphaFoldDB" id="A0ABC8TMU3"/>
<dbReference type="Pfam" id="PF00400">
    <property type="entry name" value="WD40"/>
    <property type="match status" value="2"/>
</dbReference>
<organism evidence="4 5">
    <name type="scientific">Ilex paraguariensis</name>
    <name type="common">yerba mate</name>
    <dbReference type="NCBI Taxonomy" id="185542"/>
    <lineage>
        <taxon>Eukaryota</taxon>
        <taxon>Viridiplantae</taxon>
        <taxon>Streptophyta</taxon>
        <taxon>Embryophyta</taxon>
        <taxon>Tracheophyta</taxon>
        <taxon>Spermatophyta</taxon>
        <taxon>Magnoliopsida</taxon>
        <taxon>eudicotyledons</taxon>
        <taxon>Gunneridae</taxon>
        <taxon>Pentapetalae</taxon>
        <taxon>asterids</taxon>
        <taxon>campanulids</taxon>
        <taxon>Aquifoliales</taxon>
        <taxon>Aquifoliaceae</taxon>
        <taxon>Ilex</taxon>
    </lineage>
</organism>
<dbReference type="InterPro" id="IPR001810">
    <property type="entry name" value="F-box_dom"/>
</dbReference>
<dbReference type="InterPro" id="IPR036322">
    <property type="entry name" value="WD40_repeat_dom_sf"/>
</dbReference>
<dbReference type="Gene3D" id="1.20.1280.50">
    <property type="match status" value="1"/>
</dbReference>
<evidence type="ECO:0000256" key="2">
    <source>
        <dbReference type="ARBA" id="ARBA00022737"/>
    </source>
</evidence>
<dbReference type="SUPFAM" id="SSF50978">
    <property type="entry name" value="WD40 repeat-like"/>
    <property type="match status" value="1"/>
</dbReference>
<name>A0ABC8TMU3_9AQUA</name>
<comment type="caution">
    <text evidence="4">The sequence shown here is derived from an EMBL/GenBank/DDBJ whole genome shotgun (WGS) entry which is preliminary data.</text>
</comment>
<dbReference type="SUPFAM" id="SSF81383">
    <property type="entry name" value="F-box domain"/>
    <property type="match status" value="1"/>
</dbReference>
<reference evidence="4 5" key="1">
    <citation type="submission" date="2024-02" db="EMBL/GenBank/DDBJ databases">
        <authorList>
            <person name="Vignale AGUSTIN F."/>
            <person name="Sosa J E."/>
            <person name="Modenutti C."/>
        </authorList>
    </citation>
    <scope>NUCLEOTIDE SEQUENCE [LARGE SCALE GENOMIC DNA]</scope>
</reference>
<evidence type="ECO:0000313" key="4">
    <source>
        <dbReference type="EMBL" id="CAK9170523.1"/>
    </source>
</evidence>
<dbReference type="SMART" id="SM00256">
    <property type="entry name" value="FBOX"/>
    <property type="match status" value="1"/>
</dbReference>
<dbReference type="SMART" id="SM00320">
    <property type="entry name" value="WD40"/>
    <property type="match status" value="6"/>
</dbReference>
<dbReference type="PROSITE" id="PS50181">
    <property type="entry name" value="FBOX"/>
    <property type="match status" value="1"/>
</dbReference>
<dbReference type="PANTHER" id="PTHR44436:SF1">
    <property type="entry name" value="F-BOX_WD REPEAT-CONTAINING PROTEIN 2"/>
    <property type="match status" value="1"/>
</dbReference>
<dbReference type="InterPro" id="IPR036047">
    <property type="entry name" value="F-box-like_dom_sf"/>
</dbReference>
<dbReference type="Gene3D" id="2.130.10.10">
    <property type="entry name" value="YVTN repeat-like/Quinoprotein amine dehydrogenase"/>
    <property type="match status" value="2"/>
</dbReference>
<keyword evidence="5" id="KW-1185">Reference proteome</keyword>
<protein>
    <recommendedName>
        <fullName evidence="3">F-box domain-containing protein</fullName>
    </recommendedName>
</protein>
<accession>A0ABC8TMU3</accession>
<keyword evidence="1" id="KW-0853">WD repeat</keyword>
<sequence length="495" mass="55666">MDPKASALRRPTKKRTTIQALSLDILSIIFSFFDIVQLIQCSAVCKSWRTVVDKVKLLQLQYHKEQESDSSGICDASTCGERSWKRDLEQIGMDRHRRSLQEGSIAVCQWKGHSVGVDQCRMKMGLILTGVGDKVMRLWSAESYKCLDEYSLPDRAPLIDFDFDESKVVGLVGTRLSIWRRDAARNIISSRESLFTKALCMRYVDPEAAVGCEDGKVRVYDMYSRKCSRIIKMHQGPVTCLSFNDDQLVISGSSLGSISISDLSSDQRANSDLSHAPEASRQVMMTDLLPYKSALSLPGLGTNLTPVPKLNNSSTNPCPNYLVAYAMPYLIVFHYCCFHRNKTCEIRSLCLNPWSHYLFAGSSAGSAYCWDLRATNKPLWETRVSPNVLYTMHHLRSDTSALVIGGIDGVLRVVDQDTGEVFSRCILDESSSVSNRSKDAHGVIERKKGKRLPEDARIDLMPKTHRPPITCLAVGMEKVVTTHNDKYIRVWKFKK</sequence>
<evidence type="ECO:0000256" key="1">
    <source>
        <dbReference type="ARBA" id="ARBA00022574"/>
    </source>
</evidence>